<dbReference type="EMBL" id="CADCTY010002033">
    <property type="protein sequence ID" value="CAA9400660.1"/>
    <property type="molecule type" value="Genomic_DNA"/>
</dbReference>
<accession>A0A6J4P2C5</accession>
<dbReference type="SMART" id="SM00877">
    <property type="entry name" value="BMC"/>
    <property type="match status" value="1"/>
</dbReference>
<keyword evidence="1" id="KW-0120">Carbon dioxide fixation</keyword>
<dbReference type="InterPro" id="IPR037233">
    <property type="entry name" value="CcmK-like_sf"/>
</dbReference>
<dbReference type="InterPro" id="IPR000249">
    <property type="entry name" value="BMC_dom"/>
</dbReference>
<evidence type="ECO:0000256" key="1">
    <source>
        <dbReference type="ARBA" id="ARBA00023300"/>
    </source>
</evidence>
<proteinExistence type="inferred from homology"/>
<dbReference type="InterPro" id="IPR044872">
    <property type="entry name" value="CcmK/CsoS1_BMC"/>
</dbReference>
<dbReference type="GO" id="GO:0015977">
    <property type="term" value="P:carbon fixation"/>
    <property type="evidence" value="ECO:0007669"/>
    <property type="project" value="UniProtKB-KW"/>
</dbReference>
<dbReference type="Gene3D" id="3.30.70.1710">
    <property type="match status" value="1"/>
</dbReference>
<dbReference type="InterPro" id="IPR050575">
    <property type="entry name" value="BMC_shell"/>
</dbReference>
<feature type="domain" description="BMC" evidence="5">
    <location>
        <begin position="4"/>
        <end position="92"/>
    </location>
</feature>
<organism evidence="6">
    <name type="scientific">uncultured Leptolyngbya sp</name>
    <dbReference type="NCBI Taxonomy" id="332963"/>
    <lineage>
        <taxon>Bacteria</taxon>
        <taxon>Bacillati</taxon>
        <taxon>Cyanobacteriota</taxon>
        <taxon>Cyanophyceae</taxon>
        <taxon>Leptolyngbyales</taxon>
        <taxon>Leptolyngbyaceae</taxon>
        <taxon>Leptolyngbya group</taxon>
        <taxon>Leptolyngbya</taxon>
        <taxon>environmental samples</taxon>
    </lineage>
</organism>
<dbReference type="GO" id="GO:0031470">
    <property type="term" value="C:carboxysome"/>
    <property type="evidence" value="ECO:0007669"/>
    <property type="project" value="UniProtKB-SubCell"/>
</dbReference>
<name>A0A6J4P2C5_9CYAN</name>
<comment type="similarity">
    <text evidence="4">Belongs to the bacterial microcompartments protein family.</text>
</comment>
<dbReference type="PROSITE" id="PS51930">
    <property type="entry name" value="BMC_2"/>
    <property type="match status" value="1"/>
</dbReference>
<comment type="subcellular location">
    <subcellularLocation>
        <location evidence="2">Carboxysome</location>
    </subcellularLocation>
</comment>
<dbReference type="PANTHER" id="PTHR33941:SF13">
    <property type="entry name" value="CARBOXYSOME SHELL PROTEIN CCMK4"/>
    <property type="match status" value="1"/>
</dbReference>
<gene>
    <name evidence="6" type="ORF">AVDCRST_MAG94-5893</name>
</gene>
<keyword evidence="3" id="KW-1283">Bacterial microcompartment</keyword>
<evidence type="ECO:0000313" key="6">
    <source>
        <dbReference type="EMBL" id="CAA9400660.1"/>
    </source>
</evidence>
<dbReference type="Pfam" id="PF00936">
    <property type="entry name" value="BMC"/>
    <property type="match status" value="1"/>
</dbReference>
<evidence type="ECO:0000256" key="2">
    <source>
        <dbReference type="ARBA" id="ARBA00023587"/>
    </source>
</evidence>
<reference evidence="6" key="1">
    <citation type="submission" date="2020-02" db="EMBL/GenBank/DDBJ databases">
        <authorList>
            <person name="Meier V. D."/>
        </authorList>
    </citation>
    <scope>NUCLEOTIDE SEQUENCE</scope>
    <source>
        <strain evidence="6">AVDCRST_MAG94</strain>
    </source>
</reference>
<protein>
    <submittedName>
        <fullName evidence="6">Possible carbon dioxide concentrating mechanism protein CcmK</fullName>
    </submittedName>
</protein>
<sequence>MANAVGMVEVLGLPPALAAADAMCKAANVTLVGMEKVSGARYTVIVRGDISETTAAVEAGVEAVNRIIGDKPLYLSSHVIARLSENLESVLKSMRPNARLASYLDPVPSDRPPLVS</sequence>
<dbReference type="SUPFAM" id="SSF143414">
    <property type="entry name" value="CcmK-like"/>
    <property type="match status" value="1"/>
</dbReference>
<dbReference type="PANTHER" id="PTHR33941">
    <property type="entry name" value="PROPANEDIOL UTILIZATION PROTEIN PDUA"/>
    <property type="match status" value="1"/>
</dbReference>
<evidence type="ECO:0000256" key="4">
    <source>
        <dbReference type="PROSITE-ProRule" id="PRU01278"/>
    </source>
</evidence>
<dbReference type="AlphaFoldDB" id="A0A6J4P2C5"/>
<evidence type="ECO:0000259" key="5">
    <source>
        <dbReference type="PROSITE" id="PS51930"/>
    </source>
</evidence>
<evidence type="ECO:0000256" key="3">
    <source>
        <dbReference type="ARBA" id="ARBA00024446"/>
    </source>
</evidence>